<keyword evidence="2" id="KW-1185">Reference proteome</keyword>
<evidence type="ECO:0008006" key="3">
    <source>
        <dbReference type="Google" id="ProtNLM"/>
    </source>
</evidence>
<dbReference type="Proteomes" id="UP000217790">
    <property type="component" value="Unassembled WGS sequence"/>
</dbReference>
<reference evidence="2" key="1">
    <citation type="journal article" date="2017" name="Nat. Ecol. Evol.">
        <title>Genome expansion and lineage-specific genetic innovations in the forest pathogenic fungi Armillaria.</title>
        <authorList>
            <person name="Sipos G."/>
            <person name="Prasanna A.N."/>
            <person name="Walter M.C."/>
            <person name="O'Connor E."/>
            <person name="Balint B."/>
            <person name="Krizsan K."/>
            <person name="Kiss B."/>
            <person name="Hess J."/>
            <person name="Varga T."/>
            <person name="Slot J."/>
            <person name="Riley R."/>
            <person name="Boka B."/>
            <person name="Rigling D."/>
            <person name="Barry K."/>
            <person name="Lee J."/>
            <person name="Mihaltcheva S."/>
            <person name="LaButti K."/>
            <person name="Lipzen A."/>
            <person name="Waldron R."/>
            <person name="Moloney N.M."/>
            <person name="Sperisen C."/>
            <person name="Kredics L."/>
            <person name="Vagvoelgyi C."/>
            <person name="Patrignani A."/>
            <person name="Fitzpatrick D."/>
            <person name="Nagy I."/>
            <person name="Doyle S."/>
            <person name="Anderson J.B."/>
            <person name="Grigoriev I.V."/>
            <person name="Gueldener U."/>
            <person name="Muensterkoetter M."/>
            <person name="Nagy L.G."/>
        </authorList>
    </citation>
    <scope>NUCLEOTIDE SEQUENCE [LARGE SCALE GENOMIC DNA]</scope>
    <source>
        <strain evidence="2">Ar21-2</strain>
    </source>
</reference>
<proteinExistence type="predicted"/>
<dbReference type="OMA" id="WSEHNEA"/>
<dbReference type="Pfam" id="PF18758">
    <property type="entry name" value="KDZ"/>
    <property type="match status" value="1"/>
</dbReference>
<dbReference type="OrthoDB" id="3235114at2759"/>
<accession>A0A2H3DNL4</accession>
<protein>
    <recommendedName>
        <fullName evidence="3">CxC6 like cysteine cluster associated with KDZ domain-containing protein</fullName>
    </recommendedName>
</protein>
<organism evidence="1 2">
    <name type="scientific">Armillaria gallica</name>
    <name type="common">Bulbous honey fungus</name>
    <name type="synonym">Armillaria bulbosa</name>
    <dbReference type="NCBI Taxonomy" id="47427"/>
    <lineage>
        <taxon>Eukaryota</taxon>
        <taxon>Fungi</taxon>
        <taxon>Dikarya</taxon>
        <taxon>Basidiomycota</taxon>
        <taxon>Agaricomycotina</taxon>
        <taxon>Agaricomycetes</taxon>
        <taxon>Agaricomycetidae</taxon>
        <taxon>Agaricales</taxon>
        <taxon>Marasmiineae</taxon>
        <taxon>Physalacriaceae</taxon>
        <taxon>Armillaria</taxon>
    </lineage>
</organism>
<evidence type="ECO:0000313" key="2">
    <source>
        <dbReference type="Proteomes" id="UP000217790"/>
    </source>
</evidence>
<dbReference type="InParanoid" id="A0A2H3DNL4"/>
<dbReference type="InterPro" id="IPR040521">
    <property type="entry name" value="KDZ"/>
</dbReference>
<evidence type="ECO:0000313" key="1">
    <source>
        <dbReference type="EMBL" id="PBK90667.1"/>
    </source>
</evidence>
<dbReference type="AlphaFoldDB" id="A0A2H3DNL4"/>
<dbReference type="EMBL" id="KZ293664">
    <property type="protein sequence ID" value="PBK90667.1"/>
    <property type="molecule type" value="Genomic_DNA"/>
</dbReference>
<sequence>MEKKGFKVHLETYSGVIPEEEKSMCNNHNAVKLANSCGEKSAAVTGVGAIVCGCHNMKHPLSIGDLKKGERYLNMDYSILSTLSYDTPPDLVISYDIACQWHKNFFTYMEKYMASSRLHQSKCNILYLVPKFHLPVHILSCCNNFSFNFLAKVGWTDSDAPEWGWAATNALANSTKEMGQGSHWDTLDDHFGNYNWQKIIIIALIICERYKDTVAARAQHIAKFISYKDTLWANHLTILHQWRMMVLAWESDHTQPNPFSPTLHLIKNTVQLELA</sequence>
<name>A0A2H3DNL4_ARMGA</name>
<dbReference type="STRING" id="47427.A0A2H3DNL4"/>
<gene>
    <name evidence="1" type="ORF">ARMGADRAFT_1082401</name>
</gene>